<name>A0A419WI10_9EURY</name>
<feature type="compositionally biased region" description="Basic and acidic residues" evidence="2">
    <location>
        <begin position="44"/>
        <end position="56"/>
    </location>
</feature>
<gene>
    <name evidence="4" type="ORF">ATJ93_1989</name>
</gene>
<dbReference type="PANTHER" id="PTHR48081">
    <property type="entry name" value="AB HYDROLASE SUPERFAMILY PROTEIN C4A8.06C"/>
    <property type="match status" value="1"/>
</dbReference>
<dbReference type="SUPFAM" id="SSF53474">
    <property type="entry name" value="alpha/beta-Hydrolases"/>
    <property type="match status" value="1"/>
</dbReference>
<evidence type="ECO:0000313" key="4">
    <source>
        <dbReference type="EMBL" id="RKD95138.1"/>
    </source>
</evidence>
<evidence type="ECO:0000259" key="3">
    <source>
        <dbReference type="Pfam" id="PF20434"/>
    </source>
</evidence>
<dbReference type="EMBL" id="RAPO01000002">
    <property type="protein sequence ID" value="RKD95138.1"/>
    <property type="molecule type" value="Genomic_DNA"/>
</dbReference>
<dbReference type="GO" id="GO:0016787">
    <property type="term" value="F:hydrolase activity"/>
    <property type="evidence" value="ECO:0007669"/>
    <property type="project" value="UniProtKB-KW"/>
</dbReference>
<accession>A0A419WI10</accession>
<feature type="region of interest" description="Disordered" evidence="2">
    <location>
        <begin position="31"/>
        <end position="61"/>
    </location>
</feature>
<feature type="domain" description="BD-FAE-like" evidence="3">
    <location>
        <begin position="154"/>
        <end position="306"/>
    </location>
</feature>
<dbReference type="AlphaFoldDB" id="A0A419WI10"/>
<dbReference type="OrthoDB" id="33195at2157"/>
<keyword evidence="5" id="KW-1185">Reference proteome</keyword>
<dbReference type="Gene3D" id="3.40.50.1820">
    <property type="entry name" value="alpha/beta hydrolase"/>
    <property type="match status" value="1"/>
</dbReference>
<reference evidence="4 5" key="1">
    <citation type="submission" date="2018-09" db="EMBL/GenBank/DDBJ databases">
        <title>Genomic Encyclopedia of Archaeal and Bacterial Type Strains, Phase II (KMG-II): from individual species to whole genera.</title>
        <authorList>
            <person name="Goeker M."/>
        </authorList>
    </citation>
    <scope>NUCLEOTIDE SEQUENCE [LARGE SCALE GENOMIC DNA]</scope>
    <source>
        <strain evidence="4 5">DSM 13151</strain>
    </source>
</reference>
<dbReference type="PANTHER" id="PTHR48081:SF13">
    <property type="entry name" value="ALPHA_BETA HYDROLASE"/>
    <property type="match status" value="1"/>
</dbReference>
<dbReference type="Pfam" id="PF20434">
    <property type="entry name" value="BD-FAE"/>
    <property type="match status" value="2"/>
</dbReference>
<dbReference type="InterPro" id="IPR049492">
    <property type="entry name" value="BD-FAE-like_dom"/>
</dbReference>
<sequence>MRSNNRKTVPRREFLDASGAFGTVVMAGCSNSNTSDEAASTNETRTDGGESRDRTESASVTAYEDITYVEREAGEMKLDLYVPETETDGPTPLVVYIHGGGWVFETRKNAPDLERFAAEWDCAMASVSYRLAEVPEDEDVPFETDPENPTPRGVFPDPIVDVKAAIRWLRASADEYGFDGERVATWGSSAGGHLAALAGVVDDVTEIAGDVYPNEAVAKAVAPDESGAVQAVVDWYGIHDLLELPGGEESLESFLLGGPVSEHEDRARCASPITYVTEDTPPFCLMHGRQDQVVSVEQSRLLFDALADAGVDATFYELYDLGHVWGADSERTAMAVLETTQPAQRVTATAHLEEGETTEPALADQPPAGPDAIGTFLDRTLR</sequence>
<dbReference type="InterPro" id="IPR050300">
    <property type="entry name" value="GDXG_lipolytic_enzyme"/>
</dbReference>
<organism evidence="4 5">
    <name type="scientific">Halopiger aswanensis</name>
    <dbReference type="NCBI Taxonomy" id="148449"/>
    <lineage>
        <taxon>Archaea</taxon>
        <taxon>Methanobacteriati</taxon>
        <taxon>Methanobacteriota</taxon>
        <taxon>Stenosarchaea group</taxon>
        <taxon>Halobacteria</taxon>
        <taxon>Halobacteriales</taxon>
        <taxon>Natrialbaceae</taxon>
        <taxon>Halopiger</taxon>
    </lineage>
</organism>
<evidence type="ECO:0000256" key="1">
    <source>
        <dbReference type="ARBA" id="ARBA00022801"/>
    </source>
</evidence>
<comment type="caution">
    <text evidence="4">The sequence shown here is derived from an EMBL/GenBank/DDBJ whole genome shotgun (WGS) entry which is preliminary data.</text>
</comment>
<dbReference type="PROSITE" id="PS51257">
    <property type="entry name" value="PROKAR_LIPOPROTEIN"/>
    <property type="match status" value="1"/>
</dbReference>
<feature type="compositionally biased region" description="Polar residues" evidence="2">
    <location>
        <begin position="31"/>
        <end position="43"/>
    </location>
</feature>
<evidence type="ECO:0000313" key="5">
    <source>
        <dbReference type="Proteomes" id="UP000283805"/>
    </source>
</evidence>
<protein>
    <submittedName>
        <fullName evidence="4">Acetyl esterase/lipase</fullName>
    </submittedName>
</protein>
<dbReference type="Proteomes" id="UP000283805">
    <property type="component" value="Unassembled WGS sequence"/>
</dbReference>
<proteinExistence type="predicted"/>
<feature type="region of interest" description="Disordered" evidence="2">
    <location>
        <begin position="353"/>
        <end position="374"/>
    </location>
</feature>
<evidence type="ECO:0000256" key="2">
    <source>
        <dbReference type="SAM" id="MobiDB-lite"/>
    </source>
</evidence>
<keyword evidence="1" id="KW-0378">Hydrolase</keyword>
<feature type="domain" description="BD-FAE-like" evidence="3">
    <location>
        <begin position="78"/>
        <end position="133"/>
    </location>
</feature>
<dbReference type="InterPro" id="IPR029058">
    <property type="entry name" value="AB_hydrolase_fold"/>
</dbReference>